<dbReference type="EMBL" id="JAIQCJ010000577">
    <property type="protein sequence ID" value="KAJ8795380.1"/>
    <property type="molecule type" value="Genomic_DNA"/>
</dbReference>
<accession>A0AB34HX64</accession>
<comment type="caution">
    <text evidence="2">The sequence shown here is derived from an EMBL/GenBank/DDBJ whole genome shotgun (WGS) entry which is preliminary data.</text>
</comment>
<keyword evidence="3" id="KW-1185">Reference proteome</keyword>
<evidence type="ECO:0000256" key="1">
    <source>
        <dbReference type="SAM" id="MobiDB-lite"/>
    </source>
</evidence>
<feature type="compositionally biased region" description="Basic and acidic residues" evidence="1">
    <location>
        <begin position="150"/>
        <end position="161"/>
    </location>
</feature>
<sequence>MTFVMGLPKKELGFLAGPRARVGLGSPRVPSSFARPELRCSRRPERSRAALGGPGRGRQCLSRGRARHTHCAQPPGGFPACWPARGNKFALCFPRAQPRLPCSGFGPGPACGGNSGSRTDREPGDFVSNDCGCSGLSSKRRPESGSPLTKETDVHKQNSCF</sequence>
<evidence type="ECO:0000313" key="2">
    <source>
        <dbReference type="EMBL" id="KAJ8795380.1"/>
    </source>
</evidence>
<dbReference type="AlphaFoldDB" id="A0AB34HX64"/>
<organism evidence="2 3">
    <name type="scientific">Eschrichtius robustus</name>
    <name type="common">California gray whale</name>
    <name type="synonym">Eschrichtius gibbosus</name>
    <dbReference type="NCBI Taxonomy" id="9764"/>
    <lineage>
        <taxon>Eukaryota</taxon>
        <taxon>Metazoa</taxon>
        <taxon>Chordata</taxon>
        <taxon>Craniata</taxon>
        <taxon>Vertebrata</taxon>
        <taxon>Euteleostomi</taxon>
        <taxon>Mammalia</taxon>
        <taxon>Eutheria</taxon>
        <taxon>Laurasiatheria</taxon>
        <taxon>Artiodactyla</taxon>
        <taxon>Whippomorpha</taxon>
        <taxon>Cetacea</taxon>
        <taxon>Mysticeti</taxon>
        <taxon>Eschrichtiidae</taxon>
        <taxon>Eschrichtius</taxon>
    </lineage>
</organism>
<name>A0AB34HX64_ESCRO</name>
<reference evidence="2 3" key="1">
    <citation type="submission" date="2022-11" db="EMBL/GenBank/DDBJ databases">
        <title>Whole genome sequence of Eschrichtius robustus ER-17-0199.</title>
        <authorList>
            <person name="Bruniche-Olsen A."/>
            <person name="Black A.N."/>
            <person name="Fields C.J."/>
            <person name="Walden K."/>
            <person name="Dewoody J.A."/>
        </authorList>
    </citation>
    <scope>NUCLEOTIDE SEQUENCE [LARGE SCALE GENOMIC DNA]</scope>
    <source>
        <strain evidence="2">ER-17-0199</strain>
        <tissue evidence="2">Blubber</tissue>
    </source>
</reference>
<evidence type="ECO:0000313" key="3">
    <source>
        <dbReference type="Proteomes" id="UP001159641"/>
    </source>
</evidence>
<gene>
    <name evidence="2" type="ORF">J1605_018395</name>
</gene>
<dbReference type="Proteomes" id="UP001159641">
    <property type="component" value="Unassembled WGS sequence"/>
</dbReference>
<protein>
    <submittedName>
        <fullName evidence="2">Uncharacterized protein</fullName>
    </submittedName>
</protein>
<feature type="region of interest" description="Disordered" evidence="1">
    <location>
        <begin position="113"/>
        <end position="161"/>
    </location>
</feature>
<proteinExistence type="predicted"/>